<dbReference type="GO" id="GO:0022857">
    <property type="term" value="F:transmembrane transporter activity"/>
    <property type="evidence" value="ECO:0007669"/>
    <property type="project" value="TreeGrafter"/>
</dbReference>
<keyword evidence="2" id="KW-0813">Transport</keyword>
<reference evidence="7 8" key="1">
    <citation type="submission" date="2017-03" db="EMBL/GenBank/DDBJ databases">
        <title>Genome of the blue death feigning beetle - Asbolus verrucosus.</title>
        <authorList>
            <person name="Rider S.D."/>
        </authorList>
    </citation>
    <scope>NUCLEOTIDE SEQUENCE [LARGE SCALE GENOMIC DNA]</scope>
    <source>
        <strain evidence="7">Butters</strain>
        <tissue evidence="7">Head and leg muscle</tissue>
    </source>
</reference>
<evidence type="ECO:0000313" key="8">
    <source>
        <dbReference type="Proteomes" id="UP000292052"/>
    </source>
</evidence>
<evidence type="ECO:0000256" key="3">
    <source>
        <dbReference type="ARBA" id="ARBA00022692"/>
    </source>
</evidence>
<dbReference type="PANTHER" id="PTHR23506">
    <property type="entry name" value="GH10249P"/>
    <property type="match status" value="1"/>
</dbReference>
<feature type="transmembrane region" description="Helical" evidence="6">
    <location>
        <begin position="20"/>
        <end position="43"/>
    </location>
</feature>
<feature type="transmembrane region" description="Helical" evidence="6">
    <location>
        <begin position="144"/>
        <end position="169"/>
    </location>
</feature>
<protein>
    <recommendedName>
        <fullName evidence="9">MFS 1 domain containing protein</fullName>
    </recommendedName>
</protein>
<comment type="subcellular location">
    <subcellularLocation>
        <location evidence="1">Membrane</location>
        <topology evidence="1">Multi-pass membrane protein</topology>
    </subcellularLocation>
</comment>
<dbReference type="Proteomes" id="UP000292052">
    <property type="component" value="Unassembled WGS sequence"/>
</dbReference>
<name>A0A482W8C6_ASBVE</name>
<evidence type="ECO:0000256" key="6">
    <source>
        <dbReference type="SAM" id="Phobius"/>
    </source>
</evidence>
<dbReference type="OrthoDB" id="446368at2759"/>
<keyword evidence="4 6" id="KW-1133">Transmembrane helix</keyword>
<comment type="caution">
    <text evidence="7">The sequence shown here is derived from an EMBL/GenBank/DDBJ whole genome shotgun (WGS) entry which is preliminary data.</text>
</comment>
<accession>A0A482W8C6</accession>
<proteinExistence type="predicted"/>
<gene>
    <name evidence="7" type="ORF">BDFB_000555</name>
</gene>
<evidence type="ECO:0000256" key="1">
    <source>
        <dbReference type="ARBA" id="ARBA00004141"/>
    </source>
</evidence>
<dbReference type="PANTHER" id="PTHR23506:SF28">
    <property type="entry name" value="MFS-TYPE TRANSPORTER SLC18B1-LIKE PROTEIN"/>
    <property type="match status" value="1"/>
</dbReference>
<evidence type="ECO:0008006" key="9">
    <source>
        <dbReference type="Google" id="ProtNLM"/>
    </source>
</evidence>
<keyword evidence="3 6" id="KW-0812">Transmembrane</keyword>
<evidence type="ECO:0000256" key="2">
    <source>
        <dbReference type="ARBA" id="ARBA00022448"/>
    </source>
</evidence>
<keyword evidence="8" id="KW-1185">Reference proteome</keyword>
<evidence type="ECO:0000256" key="5">
    <source>
        <dbReference type="ARBA" id="ARBA00023136"/>
    </source>
</evidence>
<keyword evidence="5 6" id="KW-0472">Membrane</keyword>
<sequence>MHERPRHSPGTENFTRRQKIGLVIITVIDLMSFCSISLMSLFLPKEAAEKGAYLQIYDFSLKFSVFITIICSLFFGVIGLFETVVEIGTTIGPAVGGLFFTMGGEKGFENTVTTHSYVISTWTFMFSIGEILGPSMGLTLYKKYSFAVVSLVISTINILMAFVCTIFLYCKAKNRNICCTFNVTIYF</sequence>
<dbReference type="EMBL" id="QDEB01020807">
    <property type="protein sequence ID" value="RZC41027.1"/>
    <property type="molecule type" value="Genomic_DNA"/>
</dbReference>
<feature type="transmembrane region" description="Helical" evidence="6">
    <location>
        <begin position="63"/>
        <end position="81"/>
    </location>
</feature>
<dbReference type="GO" id="GO:0016020">
    <property type="term" value="C:membrane"/>
    <property type="evidence" value="ECO:0007669"/>
    <property type="project" value="UniProtKB-SubCell"/>
</dbReference>
<dbReference type="InterPro" id="IPR050930">
    <property type="entry name" value="MFS_Vesicular_Transporter"/>
</dbReference>
<evidence type="ECO:0000313" key="7">
    <source>
        <dbReference type="EMBL" id="RZC41027.1"/>
    </source>
</evidence>
<dbReference type="AlphaFoldDB" id="A0A482W8C6"/>
<organism evidence="7 8">
    <name type="scientific">Asbolus verrucosus</name>
    <name type="common">Desert ironclad beetle</name>
    <dbReference type="NCBI Taxonomy" id="1661398"/>
    <lineage>
        <taxon>Eukaryota</taxon>
        <taxon>Metazoa</taxon>
        <taxon>Ecdysozoa</taxon>
        <taxon>Arthropoda</taxon>
        <taxon>Hexapoda</taxon>
        <taxon>Insecta</taxon>
        <taxon>Pterygota</taxon>
        <taxon>Neoptera</taxon>
        <taxon>Endopterygota</taxon>
        <taxon>Coleoptera</taxon>
        <taxon>Polyphaga</taxon>
        <taxon>Cucujiformia</taxon>
        <taxon>Tenebrionidae</taxon>
        <taxon>Pimeliinae</taxon>
        <taxon>Asbolus</taxon>
    </lineage>
</organism>
<evidence type="ECO:0000256" key="4">
    <source>
        <dbReference type="ARBA" id="ARBA00022989"/>
    </source>
</evidence>